<dbReference type="EMBL" id="RWIC01002331">
    <property type="protein sequence ID" value="TKC33788.1"/>
    <property type="molecule type" value="Genomic_DNA"/>
</dbReference>
<dbReference type="Proteomes" id="UP000308365">
    <property type="component" value="Unassembled WGS sequence"/>
</dbReference>
<dbReference type="PANTHER" id="PTHR47977">
    <property type="entry name" value="RAS-RELATED PROTEIN RAB"/>
    <property type="match status" value="1"/>
</dbReference>
<evidence type="ECO:0000256" key="2">
    <source>
        <dbReference type="ARBA" id="ARBA00023134"/>
    </source>
</evidence>
<dbReference type="AlphaFoldDB" id="A0A4U1ECT1"/>
<dbReference type="GO" id="GO:0005525">
    <property type="term" value="F:GTP binding"/>
    <property type="evidence" value="ECO:0007669"/>
    <property type="project" value="UniProtKB-KW"/>
</dbReference>
<evidence type="ECO:0000256" key="3">
    <source>
        <dbReference type="SAM" id="MobiDB-lite"/>
    </source>
</evidence>
<dbReference type="GO" id="GO:0003924">
    <property type="term" value="F:GTPase activity"/>
    <property type="evidence" value="ECO:0007669"/>
    <property type="project" value="InterPro"/>
</dbReference>
<dbReference type="Gene3D" id="3.40.50.300">
    <property type="entry name" value="P-loop containing nucleotide triphosphate hydrolases"/>
    <property type="match status" value="1"/>
</dbReference>
<evidence type="ECO:0000313" key="5">
    <source>
        <dbReference type="Proteomes" id="UP000308365"/>
    </source>
</evidence>
<keyword evidence="2" id="KW-0342">GTP-binding</keyword>
<protein>
    <submittedName>
        <fullName evidence="4">Uncharacterized protein</fullName>
    </submittedName>
</protein>
<reference evidence="5" key="1">
    <citation type="journal article" date="2019" name="IScience">
        <title>Narwhal Genome Reveals Long-Term Low Genetic Diversity despite Current Large Abundance Size.</title>
        <authorList>
            <person name="Westbury M.V."/>
            <person name="Petersen B."/>
            <person name="Garde E."/>
            <person name="Heide-Jorgensen M.P."/>
            <person name="Lorenzen E.D."/>
        </authorList>
    </citation>
    <scope>NUCLEOTIDE SEQUENCE [LARGE SCALE GENOMIC DNA]</scope>
</reference>
<dbReference type="InterPro" id="IPR027417">
    <property type="entry name" value="P-loop_NTPase"/>
</dbReference>
<dbReference type="InterPro" id="IPR050227">
    <property type="entry name" value="Rab"/>
</dbReference>
<evidence type="ECO:0000256" key="1">
    <source>
        <dbReference type="ARBA" id="ARBA00022741"/>
    </source>
</evidence>
<organism evidence="4 5">
    <name type="scientific">Monodon monoceros</name>
    <name type="common">Narwhal</name>
    <name type="synonym">Ceratodon monodon</name>
    <dbReference type="NCBI Taxonomy" id="40151"/>
    <lineage>
        <taxon>Eukaryota</taxon>
        <taxon>Metazoa</taxon>
        <taxon>Chordata</taxon>
        <taxon>Craniata</taxon>
        <taxon>Vertebrata</taxon>
        <taxon>Euteleostomi</taxon>
        <taxon>Mammalia</taxon>
        <taxon>Eutheria</taxon>
        <taxon>Laurasiatheria</taxon>
        <taxon>Artiodactyla</taxon>
        <taxon>Whippomorpha</taxon>
        <taxon>Cetacea</taxon>
        <taxon>Odontoceti</taxon>
        <taxon>Monodontidae</taxon>
        <taxon>Monodon</taxon>
    </lineage>
</organism>
<evidence type="ECO:0000313" key="4">
    <source>
        <dbReference type="EMBL" id="TKC33788.1"/>
    </source>
</evidence>
<gene>
    <name evidence="4" type="ORF">EI555_008676</name>
</gene>
<comment type="caution">
    <text evidence="4">The sequence shown here is derived from an EMBL/GenBank/DDBJ whole genome shotgun (WGS) entry which is preliminary data.</text>
</comment>
<sequence>MECSWPGELLQPNSSNIHDSTIAVVVYDITNINFFKETDKWVEDVRAEYIIIMLVGNKIDLNNKRKDKSLPRRQKKNPETSIGNSSPLKEDESILSPSFAGVGRVQAEKANFLC</sequence>
<keyword evidence="1" id="KW-0547">Nucleotide-binding</keyword>
<accession>A0A4U1ECT1</accession>
<dbReference type="SUPFAM" id="SSF52540">
    <property type="entry name" value="P-loop containing nucleoside triphosphate hydrolases"/>
    <property type="match status" value="1"/>
</dbReference>
<proteinExistence type="predicted"/>
<feature type="region of interest" description="Disordered" evidence="3">
    <location>
        <begin position="65"/>
        <end position="94"/>
    </location>
</feature>
<name>A0A4U1ECT1_MONMO</name>
<dbReference type="InterPro" id="IPR001806">
    <property type="entry name" value="Small_GTPase"/>
</dbReference>
<dbReference type="Pfam" id="PF00071">
    <property type="entry name" value="Ras"/>
    <property type="match status" value="1"/>
</dbReference>